<dbReference type="Proteomes" id="UP001158067">
    <property type="component" value="Unassembled WGS sequence"/>
</dbReference>
<accession>A0ABY1PWD2</accession>
<dbReference type="GO" id="GO:0016779">
    <property type="term" value="F:nucleotidyltransferase activity"/>
    <property type="evidence" value="ECO:0007669"/>
    <property type="project" value="UniProtKB-KW"/>
</dbReference>
<dbReference type="InterPro" id="IPR041757">
    <property type="entry name" value="CysN_GTP-bd"/>
</dbReference>
<evidence type="ECO:0000256" key="5">
    <source>
        <dbReference type="ARBA" id="ARBA00022679"/>
    </source>
</evidence>
<dbReference type="Pfam" id="PF22594">
    <property type="entry name" value="GTP-eEF1A_C"/>
    <property type="match status" value="1"/>
</dbReference>
<dbReference type="NCBIfam" id="TIGR00455">
    <property type="entry name" value="apsK"/>
    <property type="match status" value="1"/>
</dbReference>
<keyword evidence="10" id="KW-0511">Multifunctional enzyme</keyword>
<dbReference type="InterPro" id="IPR002891">
    <property type="entry name" value="APS"/>
</dbReference>
<comment type="caution">
    <text evidence="15">The sequence shown here is derived from an EMBL/GenBank/DDBJ whole genome shotgun (WGS) entry which is preliminary data.</text>
</comment>
<evidence type="ECO:0000256" key="10">
    <source>
        <dbReference type="ARBA" id="ARBA00023268"/>
    </source>
</evidence>
<dbReference type="NCBIfam" id="NF003478">
    <property type="entry name" value="PRK05124.1"/>
    <property type="match status" value="1"/>
</dbReference>
<feature type="domain" description="Tr-type G" evidence="14">
    <location>
        <begin position="22"/>
        <end position="237"/>
    </location>
</feature>
<dbReference type="PROSITE" id="PS51722">
    <property type="entry name" value="G_TR_2"/>
    <property type="match status" value="1"/>
</dbReference>
<comment type="similarity">
    <text evidence="4">In the N-terminal section; belongs to the TRAFAC class translation factor GTPase superfamily. Classic translation factor GTPase family. CysN/NodQ subfamily.</text>
</comment>
<dbReference type="NCBIfam" id="TIGR00231">
    <property type="entry name" value="small_GTP"/>
    <property type="match status" value="1"/>
</dbReference>
<keyword evidence="13 15" id="KW-0418">Kinase</keyword>
<dbReference type="CDD" id="cd04166">
    <property type="entry name" value="CysN_ATPS"/>
    <property type="match status" value="1"/>
</dbReference>
<organism evidence="15 16">
    <name type="scientific">Neorhodopirellula lusitana</name>
    <dbReference type="NCBI Taxonomy" id="445327"/>
    <lineage>
        <taxon>Bacteria</taxon>
        <taxon>Pseudomonadati</taxon>
        <taxon>Planctomycetota</taxon>
        <taxon>Planctomycetia</taxon>
        <taxon>Pirellulales</taxon>
        <taxon>Pirellulaceae</taxon>
        <taxon>Neorhodopirellula</taxon>
    </lineage>
</organism>
<keyword evidence="7 12" id="KW-0547">Nucleotide-binding</keyword>
<proteinExistence type="inferred from homology"/>
<evidence type="ECO:0000256" key="9">
    <source>
        <dbReference type="ARBA" id="ARBA00023134"/>
    </source>
</evidence>
<dbReference type="Pfam" id="PF00009">
    <property type="entry name" value="GTP_EFTU"/>
    <property type="match status" value="1"/>
</dbReference>
<dbReference type="EC" id="2.7.7.4" evidence="12"/>
<dbReference type="CDD" id="cd03695">
    <property type="entry name" value="CysN_NodQ_II"/>
    <property type="match status" value="1"/>
</dbReference>
<evidence type="ECO:0000256" key="3">
    <source>
        <dbReference type="ARBA" id="ARBA00005438"/>
    </source>
</evidence>
<comment type="catalytic activity">
    <reaction evidence="11 12">
        <text>sulfate + ATP + H(+) = adenosine 5'-phosphosulfate + diphosphate</text>
        <dbReference type="Rhea" id="RHEA:18133"/>
        <dbReference type="ChEBI" id="CHEBI:15378"/>
        <dbReference type="ChEBI" id="CHEBI:16189"/>
        <dbReference type="ChEBI" id="CHEBI:30616"/>
        <dbReference type="ChEBI" id="CHEBI:33019"/>
        <dbReference type="ChEBI" id="CHEBI:58243"/>
        <dbReference type="EC" id="2.7.7.4"/>
    </reaction>
</comment>
<keyword evidence="6 12" id="KW-0548">Nucleotidyltransferase</keyword>
<dbReference type="InterPro" id="IPR054696">
    <property type="entry name" value="GTP-eEF1A_C"/>
</dbReference>
<comment type="similarity">
    <text evidence="13">Belongs to the APS kinase family.</text>
</comment>
<dbReference type="CDD" id="cd02027">
    <property type="entry name" value="APSK"/>
    <property type="match status" value="1"/>
</dbReference>
<evidence type="ECO:0000256" key="7">
    <source>
        <dbReference type="ARBA" id="ARBA00022741"/>
    </source>
</evidence>
<keyword evidence="8 12" id="KW-0067">ATP-binding</keyword>
<dbReference type="RefSeq" id="WP_283431979.1">
    <property type="nucleotide sequence ID" value="NZ_CAWLDM010000001.1"/>
</dbReference>
<feature type="binding site" evidence="12">
    <location>
        <begin position="31"/>
        <end position="38"/>
    </location>
    <ligand>
        <name>GTP</name>
        <dbReference type="ChEBI" id="CHEBI:37565"/>
    </ligand>
</feature>
<gene>
    <name evidence="13" type="primary">cysC</name>
    <name evidence="12" type="synonym">cysN</name>
    <name evidence="15" type="ORF">SAMN06265222_103178</name>
</gene>
<dbReference type="InterPro" id="IPR000795">
    <property type="entry name" value="T_Tr_GTP-bd_dom"/>
</dbReference>
<dbReference type="Pfam" id="PF01583">
    <property type="entry name" value="APS_kinase"/>
    <property type="match status" value="1"/>
</dbReference>
<keyword evidence="5 12" id="KW-0808">Transferase</keyword>
<dbReference type="EMBL" id="FXUG01000003">
    <property type="protein sequence ID" value="SMP50863.1"/>
    <property type="molecule type" value="Genomic_DNA"/>
</dbReference>
<dbReference type="NCBIfam" id="TIGR02034">
    <property type="entry name" value="CysN"/>
    <property type="match status" value="1"/>
</dbReference>
<dbReference type="InterPro" id="IPR044138">
    <property type="entry name" value="CysN_II"/>
</dbReference>
<evidence type="ECO:0000256" key="4">
    <source>
        <dbReference type="ARBA" id="ARBA00007237"/>
    </source>
</evidence>
<sequence>MSHQSDLIATDIDAYLKQHEQKQLLRFITCGSVDDGKSTLIGRLLYDSKLVYEDELAKVQSDSIRQGSVAGGFDPSLFMDGLKEEREQGITIDVAYRYFSTAKRKFIIADTPGHEQYTRNMATGASTADLAIILIDARHGVMTQTRRHSFIVSLLGIRHVVVAVNKMDLVDFSEDRFNEICADYRSFATRLDLPDLHFIPISALNGDNVVDRSEDSPWYTGSTLMNFLETVYIGSDRNLQDFRMPVQYVNRPNLNFRGFCGTISSGIIRPGEEITVLPSKQKSKVKSIVSYDGDLDEAFAPLAVTLTLEDEIDASRGNMIVRSGNLPRSESNVEAMLVWMGEDAMVPGKSYLIKHTTQTLPGSIETLKYRVDVNTLHRTPAPTLELNEIGRVAIELSSPIHMDPYRRNRSTGALIVVDRITNATVAAGMILDRGATGPQKSVWDDDLEASTNDKGEVSAVSADERASRFGQKPATVLLTGLTGSGKTSIAQSVERKLFDKGRAVAVIDGEQLRRGLSRDLGFTAEDRSENLRRGGHLAHALNDSGLICLASMVAPAEDVRQKVSKLIGEDRFLVVHVATPLEVCRERDSKGQYAKADAGELVNFPGVTASYEPPTSPALVIDASKQSVSECADAIIELLKTREFIK</sequence>
<dbReference type="Gene3D" id="3.40.50.300">
    <property type="entry name" value="P-loop containing nucleotide triphosphate hydrolases"/>
    <property type="match status" value="2"/>
</dbReference>
<dbReference type="HAMAP" id="MF_00062">
    <property type="entry name" value="Sulf_adenylyltr_sub1"/>
    <property type="match status" value="1"/>
</dbReference>
<feature type="binding site" evidence="12">
    <location>
        <begin position="110"/>
        <end position="114"/>
    </location>
    <ligand>
        <name>GTP</name>
        <dbReference type="ChEBI" id="CHEBI:37565"/>
    </ligand>
</feature>
<evidence type="ECO:0000256" key="6">
    <source>
        <dbReference type="ARBA" id="ARBA00022695"/>
    </source>
</evidence>
<comment type="function">
    <text evidence="12">With CysD forms the ATP sulfurylase (ATPS) that catalyzes the adenylation of sulfate producing adenosine 5'-phosphosulfate (APS) and diphosphate, the first enzymatic step in sulfur assimilation pathway. APS synthesis involves the formation of a high-energy phosphoric-sulfuric acid anhydride bond driven by GTP hydrolysis by CysN coupled to ATP hydrolysis by CysD.</text>
</comment>
<evidence type="ECO:0000256" key="11">
    <source>
        <dbReference type="ARBA" id="ARBA00049370"/>
    </source>
</evidence>
<dbReference type="InterPro" id="IPR011779">
    <property type="entry name" value="SO4_adenylTrfase_lsu"/>
</dbReference>
<evidence type="ECO:0000313" key="15">
    <source>
        <dbReference type="EMBL" id="SMP50863.1"/>
    </source>
</evidence>
<evidence type="ECO:0000256" key="8">
    <source>
        <dbReference type="ARBA" id="ARBA00022840"/>
    </source>
</evidence>
<comment type="caution">
    <text evidence="13">Lacks conserved residue(s) required for the propagation of feature annotation.</text>
</comment>
<keyword evidence="13" id="KW-0597">Phosphoprotein</keyword>
<dbReference type="InterPro" id="IPR031157">
    <property type="entry name" value="G_TR_CS"/>
</dbReference>
<dbReference type="EC" id="2.7.1.25" evidence="13"/>
<evidence type="ECO:0000259" key="14">
    <source>
        <dbReference type="PROSITE" id="PS51722"/>
    </source>
</evidence>
<dbReference type="SUPFAM" id="SSF52540">
    <property type="entry name" value="P-loop containing nucleoside triphosphate hydrolases"/>
    <property type="match status" value="2"/>
</dbReference>
<evidence type="ECO:0000256" key="13">
    <source>
        <dbReference type="HAMAP-Rule" id="MF_00065"/>
    </source>
</evidence>
<dbReference type="Gene3D" id="2.40.30.10">
    <property type="entry name" value="Translation factors"/>
    <property type="match status" value="2"/>
</dbReference>
<keyword evidence="9 12" id="KW-0342">GTP-binding</keyword>
<dbReference type="InterPro" id="IPR009001">
    <property type="entry name" value="Transl_elong_EF1A/Init_IF2_C"/>
</dbReference>
<comment type="pathway">
    <text evidence="13">Sulfur metabolism; hydrogen sulfide biosynthesis; sulfite from sulfate: step 2/3.</text>
</comment>
<dbReference type="InterPro" id="IPR009000">
    <property type="entry name" value="Transl_B-barrel_sf"/>
</dbReference>
<dbReference type="InterPro" id="IPR005225">
    <property type="entry name" value="Small_GTP-bd"/>
</dbReference>
<dbReference type="PRINTS" id="PR00315">
    <property type="entry name" value="ELONGATNFCT"/>
</dbReference>
<comment type="function">
    <text evidence="2">APS kinase catalyzes the synthesis of activated sulfate.</text>
</comment>
<dbReference type="HAMAP" id="MF_00065">
    <property type="entry name" value="Adenylyl_sulf_kinase"/>
    <property type="match status" value="1"/>
</dbReference>
<dbReference type="SUPFAM" id="SSF50447">
    <property type="entry name" value="Translation proteins"/>
    <property type="match status" value="1"/>
</dbReference>
<dbReference type="PANTHER" id="PTHR23115">
    <property type="entry name" value="TRANSLATION FACTOR"/>
    <property type="match status" value="1"/>
</dbReference>
<keyword evidence="16" id="KW-1185">Reference proteome</keyword>
<feature type="binding site" evidence="13">
    <location>
        <begin position="480"/>
        <end position="487"/>
    </location>
    <ligand>
        <name>ATP</name>
        <dbReference type="ChEBI" id="CHEBI:30616"/>
    </ligand>
</feature>
<protein>
    <recommendedName>
        <fullName evidence="12 13">Multifunctional fusion protein</fullName>
    </recommendedName>
    <domain>
        <recommendedName>
            <fullName evidence="12">Sulfate adenylyltransferase subunit 1</fullName>
            <ecNumber evidence="12">2.7.7.4</ecNumber>
        </recommendedName>
        <alternativeName>
            <fullName evidence="12">ATP-sulfurylase large subunit</fullName>
        </alternativeName>
        <alternativeName>
            <fullName evidence="12">Sulfate adenylate transferase</fullName>
            <shortName evidence="12">SAT</shortName>
        </alternativeName>
    </domain>
    <domain>
        <recommendedName>
            <fullName evidence="13">Adenylyl-sulfate kinase</fullName>
            <ecNumber evidence="13">2.7.1.25</ecNumber>
        </recommendedName>
        <alternativeName>
            <fullName evidence="13">APS kinase</fullName>
        </alternativeName>
        <alternativeName>
            <fullName evidence="13">ATP adenosine-5'-phosphosulfate 3'-phosphotransferase</fullName>
        </alternativeName>
        <alternativeName>
            <fullName evidence="13">Adenosine-5'-phosphosulfate kinase</fullName>
        </alternativeName>
    </domain>
</protein>
<dbReference type="CDD" id="cd04095">
    <property type="entry name" value="CysN_NoDQ_III"/>
    <property type="match status" value="1"/>
</dbReference>
<dbReference type="PROSITE" id="PS00301">
    <property type="entry name" value="G_TR_1"/>
    <property type="match status" value="1"/>
</dbReference>
<feature type="binding site" evidence="12">
    <location>
        <begin position="165"/>
        <end position="168"/>
    </location>
    <ligand>
        <name>GTP</name>
        <dbReference type="ChEBI" id="CHEBI:37565"/>
    </ligand>
</feature>
<reference evidence="15 16" key="1">
    <citation type="submission" date="2017-05" db="EMBL/GenBank/DDBJ databases">
        <authorList>
            <person name="Varghese N."/>
            <person name="Submissions S."/>
        </authorList>
    </citation>
    <scope>NUCLEOTIDE SEQUENCE [LARGE SCALE GENOMIC DNA]</scope>
    <source>
        <strain evidence="15 16">DSM 25457</strain>
    </source>
</reference>
<dbReference type="NCBIfam" id="NF004035">
    <property type="entry name" value="PRK05506.1"/>
    <property type="match status" value="1"/>
</dbReference>
<comment type="function">
    <text evidence="13">Catalyzes the synthesis of activated sulfate.</text>
</comment>
<dbReference type="SUPFAM" id="SSF50465">
    <property type="entry name" value="EF-Tu/eEF-1alpha/eIF2-gamma C-terminal domain"/>
    <property type="match status" value="1"/>
</dbReference>
<dbReference type="InterPro" id="IPR027417">
    <property type="entry name" value="P-loop_NTPase"/>
</dbReference>
<comment type="catalytic activity">
    <reaction evidence="1 13">
        <text>adenosine 5'-phosphosulfate + ATP = 3'-phosphoadenylyl sulfate + ADP + H(+)</text>
        <dbReference type="Rhea" id="RHEA:24152"/>
        <dbReference type="ChEBI" id="CHEBI:15378"/>
        <dbReference type="ChEBI" id="CHEBI:30616"/>
        <dbReference type="ChEBI" id="CHEBI:58243"/>
        <dbReference type="ChEBI" id="CHEBI:58339"/>
        <dbReference type="ChEBI" id="CHEBI:456216"/>
        <dbReference type="EC" id="2.7.1.25"/>
    </reaction>
</comment>
<dbReference type="InterPro" id="IPR059117">
    <property type="entry name" value="APS_kinase_dom"/>
</dbReference>
<dbReference type="InterPro" id="IPR044139">
    <property type="entry name" value="CysN_NoDQ_III"/>
</dbReference>
<evidence type="ECO:0000256" key="12">
    <source>
        <dbReference type="HAMAP-Rule" id="MF_00062"/>
    </source>
</evidence>
<dbReference type="InterPro" id="IPR050100">
    <property type="entry name" value="TRAFAC_GTPase_members"/>
</dbReference>
<evidence type="ECO:0000313" key="16">
    <source>
        <dbReference type="Proteomes" id="UP001158067"/>
    </source>
</evidence>
<dbReference type="NCBIfam" id="NF003013">
    <property type="entry name" value="PRK03846.1"/>
    <property type="match status" value="1"/>
</dbReference>
<comment type="similarity">
    <text evidence="12">Belongs to the TRAFAC class translation factor GTPase superfamily. Classic translation factor GTPase family. CysN/NodQ subfamily.</text>
</comment>
<evidence type="ECO:0000256" key="2">
    <source>
        <dbReference type="ARBA" id="ARBA00002357"/>
    </source>
</evidence>
<name>A0ABY1PWD2_9BACT</name>
<evidence type="ECO:0000256" key="1">
    <source>
        <dbReference type="ARBA" id="ARBA00001823"/>
    </source>
</evidence>
<dbReference type="GO" id="GO:0016301">
    <property type="term" value="F:kinase activity"/>
    <property type="evidence" value="ECO:0007669"/>
    <property type="project" value="UniProtKB-KW"/>
</dbReference>
<comment type="similarity">
    <text evidence="3">In the C-terminal section; belongs to the APS kinase family.</text>
</comment>
<comment type="subunit">
    <text evidence="12">Heterodimer composed of CysD, the smaller subunit, and CysN.</text>
</comment>
<comment type="pathway">
    <text evidence="12">Sulfur metabolism; hydrogen sulfide biosynthesis; sulfite from sulfate: step 1/3.</text>
</comment>